<sequence>MLGCTDNKELESTKQELESLKKELKNCSIELQEIKNTPENRILNAKKSYANGDIFSAKLEYEDIKINFPKTEYSEIAIKELKVIARDDAKKKLEDAKQKAEEERKKALGFKILKQSSKVKFNDVTLKFDKIWLGKRWIFDNYGNRYFLRDATRGSKHILARVSISSESKNPTLPPILAYEYIDGRLQLIGVLDYEFRRWEDYGSYLGNYADYGNDFAHTKTIPFNLGLEVDEDKLKKGRIYIVMEKNNCFFRDVKKLGSPEVKYTNFSCKFNTSLEVNDFDKNYVLIKIL</sequence>
<feature type="coiled-coil region" evidence="1">
    <location>
        <begin position="7"/>
        <end position="37"/>
    </location>
</feature>
<accession>A0A2W1NSW0</accession>
<feature type="coiled-coil region" evidence="1">
    <location>
        <begin position="83"/>
        <end position="110"/>
    </location>
</feature>
<name>A0A2W1NSW0_9FLAO</name>
<evidence type="ECO:0000313" key="3">
    <source>
        <dbReference type="Proteomes" id="UP000249248"/>
    </source>
</evidence>
<keyword evidence="1" id="KW-0175">Coiled coil</keyword>
<organism evidence="2 3">
    <name type="scientific">Putridiphycobacter roseus</name>
    <dbReference type="NCBI Taxonomy" id="2219161"/>
    <lineage>
        <taxon>Bacteria</taxon>
        <taxon>Pseudomonadati</taxon>
        <taxon>Bacteroidota</taxon>
        <taxon>Flavobacteriia</taxon>
        <taxon>Flavobacteriales</taxon>
        <taxon>Crocinitomicaceae</taxon>
        <taxon>Putridiphycobacter</taxon>
    </lineage>
</organism>
<evidence type="ECO:0000256" key="1">
    <source>
        <dbReference type="SAM" id="Coils"/>
    </source>
</evidence>
<reference evidence="2 3" key="1">
    <citation type="submission" date="2018-06" db="EMBL/GenBank/DDBJ databases">
        <title>The draft genome sequence of Crocinitomix sp. SM1701.</title>
        <authorList>
            <person name="Zhang X."/>
        </authorList>
    </citation>
    <scope>NUCLEOTIDE SEQUENCE [LARGE SCALE GENOMIC DNA]</scope>
    <source>
        <strain evidence="2 3">SM1701</strain>
    </source>
</reference>
<dbReference type="Proteomes" id="UP000249248">
    <property type="component" value="Unassembled WGS sequence"/>
</dbReference>
<dbReference type="EMBL" id="QKSB01000001">
    <property type="protein sequence ID" value="PZE18732.1"/>
    <property type="molecule type" value="Genomic_DNA"/>
</dbReference>
<dbReference type="AlphaFoldDB" id="A0A2W1NSW0"/>
<proteinExistence type="predicted"/>
<comment type="caution">
    <text evidence="2">The sequence shown here is derived from an EMBL/GenBank/DDBJ whole genome shotgun (WGS) entry which is preliminary data.</text>
</comment>
<protein>
    <submittedName>
        <fullName evidence="2">Uncharacterized protein</fullName>
    </submittedName>
</protein>
<gene>
    <name evidence="2" type="ORF">DNU06_02575</name>
</gene>
<keyword evidence="3" id="KW-1185">Reference proteome</keyword>
<evidence type="ECO:0000313" key="2">
    <source>
        <dbReference type="EMBL" id="PZE18732.1"/>
    </source>
</evidence>